<proteinExistence type="inferred from homology"/>
<dbReference type="InterPro" id="IPR007353">
    <property type="entry name" value="DUF421"/>
</dbReference>
<accession>A0A853AHE2</accession>
<dbReference type="Proteomes" id="UP000587002">
    <property type="component" value="Unassembled WGS sequence"/>
</dbReference>
<evidence type="ECO:0000256" key="3">
    <source>
        <dbReference type="ARBA" id="ARBA00022475"/>
    </source>
</evidence>
<dbReference type="GO" id="GO:0005886">
    <property type="term" value="C:plasma membrane"/>
    <property type="evidence" value="ECO:0007669"/>
    <property type="project" value="UniProtKB-SubCell"/>
</dbReference>
<keyword evidence="6" id="KW-0472">Membrane</keyword>
<evidence type="ECO:0000256" key="2">
    <source>
        <dbReference type="ARBA" id="ARBA00006448"/>
    </source>
</evidence>
<dbReference type="PANTHER" id="PTHR34582:SF6">
    <property type="entry name" value="UPF0702 TRANSMEMBRANE PROTEIN YCAP"/>
    <property type="match status" value="1"/>
</dbReference>
<evidence type="ECO:0000256" key="4">
    <source>
        <dbReference type="ARBA" id="ARBA00022692"/>
    </source>
</evidence>
<dbReference type="RefSeq" id="WP_179720885.1">
    <property type="nucleotide sequence ID" value="NZ_BAABFH010000001.1"/>
</dbReference>
<organism evidence="8 9">
    <name type="scientific">Saccharopolyspora hordei</name>
    <dbReference type="NCBI Taxonomy" id="1838"/>
    <lineage>
        <taxon>Bacteria</taxon>
        <taxon>Bacillati</taxon>
        <taxon>Actinomycetota</taxon>
        <taxon>Actinomycetes</taxon>
        <taxon>Pseudonocardiales</taxon>
        <taxon>Pseudonocardiaceae</taxon>
        <taxon>Saccharopolyspora</taxon>
    </lineage>
</organism>
<keyword evidence="4" id="KW-0812">Transmembrane</keyword>
<evidence type="ECO:0000313" key="8">
    <source>
        <dbReference type="EMBL" id="NYI84012.1"/>
    </source>
</evidence>
<keyword evidence="5" id="KW-1133">Transmembrane helix</keyword>
<dbReference type="AlphaFoldDB" id="A0A853AHE2"/>
<gene>
    <name evidence="8" type="ORF">HNR68_002642</name>
</gene>
<evidence type="ECO:0000256" key="6">
    <source>
        <dbReference type="ARBA" id="ARBA00023136"/>
    </source>
</evidence>
<dbReference type="PANTHER" id="PTHR34582">
    <property type="entry name" value="UPF0702 TRANSMEMBRANE PROTEIN YCAP"/>
    <property type="match status" value="1"/>
</dbReference>
<feature type="domain" description="YetF C-terminal" evidence="7">
    <location>
        <begin position="79"/>
        <end position="148"/>
    </location>
</feature>
<dbReference type="Pfam" id="PF04239">
    <property type="entry name" value="DUF421"/>
    <property type="match status" value="1"/>
</dbReference>
<evidence type="ECO:0000259" key="7">
    <source>
        <dbReference type="Pfam" id="PF04239"/>
    </source>
</evidence>
<comment type="caution">
    <text evidence="8">The sequence shown here is derived from an EMBL/GenBank/DDBJ whole genome shotgun (WGS) entry which is preliminary data.</text>
</comment>
<evidence type="ECO:0000313" key="9">
    <source>
        <dbReference type="Proteomes" id="UP000587002"/>
    </source>
</evidence>
<dbReference type="Gene3D" id="3.30.240.20">
    <property type="entry name" value="bsu07140 like domains"/>
    <property type="match status" value="1"/>
</dbReference>
<evidence type="ECO:0000256" key="5">
    <source>
        <dbReference type="ARBA" id="ARBA00022989"/>
    </source>
</evidence>
<keyword evidence="3" id="KW-1003">Cell membrane</keyword>
<sequence>MDSVLRAVVIYLIVLTLFRITGKRTLSQATTFDLVLLLIISEATQQALLGDDYSLTNAALVITTLVSVDRLADWLKWRFTSVSRVTEGTPMILVEHGRPLEERLRKEHISVEDVLAAARTSQGLLRLEDIDYAVLERSGGISIIPARDRESP</sequence>
<name>A0A853AHE2_9PSEU</name>
<comment type="similarity">
    <text evidence="2">Belongs to the UPF0702 family.</text>
</comment>
<comment type="subcellular location">
    <subcellularLocation>
        <location evidence="1">Cell membrane</location>
        <topology evidence="1">Multi-pass membrane protein</topology>
    </subcellularLocation>
</comment>
<dbReference type="InterPro" id="IPR023090">
    <property type="entry name" value="UPF0702_alpha/beta_dom_sf"/>
</dbReference>
<reference evidence="8 9" key="1">
    <citation type="submission" date="2020-07" db="EMBL/GenBank/DDBJ databases">
        <title>Sequencing the genomes of 1000 actinobacteria strains.</title>
        <authorList>
            <person name="Klenk H.-P."/>
        </authorList>
    </citation>
    <scope>NUCLEOTIDE SEQUENCE [LARGE SCALE GENOMIC DNA]</scope>
    <source>
        <strain evidence="8 9">DSM 44065</strain>
    </source>
</reference>
<evidence type="ECO:0000256" key="1">
    <source>
        <dbReference type="ARBA" id="ARBA00004651"/>
    </source>
</evidence>
<protein>
    <submittedName>
        <fullName evidence="8">Uncharacterized membrane protein YcaP (DUF421 family)</fullName>
    </submittedName>
</protein>
<dbReference type="EMBL" id="JACCFJ010000001">
    <property type="protein sequence ID" value="NYI84012.1"/>
    <property type="molecule type" value="Genomic_DNA"/>
</dbReference>
<keyword evidence="9" id="KW-1185">Reference proteome</keyword>